<evidence type="ECO:0000313" key="5">
    <source>
        <dbReference type="Proteomes" id="UP000254230"/>
    </source>
</evidence>
<dbReference type="RefSeq" id="WP_058472904.1">
    <property type="nucleotide sequence ID" value="NZ_CAAAIL010000007.1"/>
</dbReference>
<reference evidence="3 5" key="2">
    <citation type="submission" date="2018-06" db="EMBL/GenBank/DDBJ databases">
        <authorList>
            <consortium name="Pathogen Informatics"/>
            <person name="Doyle S."/>
        </authorList>
    </citation>
    <scope>NUCLEOTIDE SEQUENCE [LARGE SCALE GENOMIC DNA]</scope>
    <source>
        <strain evidence="3 5">NCTC12376</strain>
    </source>
</reference>
<name>A0A378KS20_9GAMM</name>
<keyword evidence="4" id="KW-1185">Reference proteome</keyword>
<dbReference type="OrthoDB" id="5653179at2"/>
<protein>
    <submittedName>
        <fullName evidence="3">Uncharacterized protein</fullName>
    </submittedName>
</protein>
<dbReference type="EMBL" id="UGOW01000001">
    <property type="protein sequence ID" value="STY16391.1"/>
    <property type="molecule type" value="Genomic_DNA"/>
</dbReference>
<dbReference type="Proteomes" id="UP000254230">
    <property type="component" value="Unassembled WGS sequence"/>
</dbReference>
<dbReference type="Proteomes" id="UP000054639">
    <property type="component" value="Unassembled WGS sequence"/>
</dbReference>
<reference evidence="2 4" key="1">
    <citation type="submission" date="2015-11" db="EMBL/GenBank/DDBJ databases">
        <title>Genomic analysis of 38 Legionella species identifies large and diverse effector repertoires.</title>
        <authorList>
            <person name="Burstein D."/>
            <person name="Amaro F."/>
            <person name="Zusman T."/>
            <person name="Lifshitz Z."/>
            <person name="Cohen O."/>
            <person name="Gilbert J.A."/>
            <person name="Pupko T."/>
            <person name="Shuman H.A."/>
            <person name="Segal G."/>
        </authorList>
    </citation>
    <scope>NUCLEOTIDE SEQUENCE [LARGE SCALE GENOMIC DNA]</scope>
    <source>
        <strain evidence="2 4">ATCC 49507</strain>
    </source>
</reference>
<gene>
    <name evidence="2" type="ORF">Lqua_0712</name>
    <name evidence="3" type="ORF">NCTC12376_00173</name>
</gene>
<dbReference type="STRING" id="45072.Lqua_0712"/>
<proteinExistence type="predicted"/>
<dbReference type="EMBL" id="LNYR01000006">
    <property type="protein sequence ID" value="KTD52879.1"/>
    <property type="molecule type" value="Genomic_DNA"/>
</dbReference>
<evidence type="ECO:0000313" key="4">
    <source>
        <dbReference type="Proteomes" id="UP000054639"/>
    </source>
</evidence>
<evidence type="ECO:0000256" key="1">
    <source>
        <dbReference type="SAM" id="MobiDB-lite"/>
    </source>
</evidence>
<accession>A0A378KS20</accession>
<evidence type="ECO:0000313" key="2">
    <source>
        <dbReference type="EMBL" id="KTD52879.1"/>
    </source>
</evidence>
<feature type="region of interest" description="Disordered" evidence="1">
    <location>
        <begin position="38"/>
        <end position="75"/>
    </location>
</feature>
<evidence type="ECO:0000313" key="3">
    <source>
        <dbReference type="EMBL" id="STY16391.1"/>
    </source>
</evidence>
<dbReference type="AlphaFoldDB" id="A0A378KS20"/>
<organism evidence="3 5">
    <name type="scientific">Legionella quateirensis</name>
    <dbReference type="NCBI Taxonomy" id="45072"/>
    <lineage>
        <taxon>Bacteria</taxon>
        <taxon>Pseudomonadati</taxon>
        <taxon>Pseudomonadota</taxon>
        <taxon>Gammaproteobacteria</taxon>
        <taxon>Legionellales</taxon>
        <taxon>Legionellaceae</taxon>
        <taxon>Legionella</taxon>
    </lineage>
</organism>
<sequence>MFSKSTKNGITPQDLDKAIMNLSAQEALLSQQLKDGSISQTQWQEEMQRSSSLKSSYRNNIDTLLDEQQSSYSPK</sequence>